<evidence type="ECO:0000313" key="2">
    <source>
        <dbReference type="EMBL" id="MDR6969534.1"/>
    </source>
</evidence>
<comment type="caution">
    <text evidence="2">The sequence shown here is derived from an EMBL/GenBank/DDBJ whole genome shotgun (WGS) entry which is preliminary data.</text>
</comment>
<keyword evidence="3" id="KW-1185">Reference proteome</keyword>
<name>A0ABU1TUI0_9FLAO</name>
<proteinExistence type="predicted"/>
<evidence type="ECO:0000256" key="1">
    <source>
        <dbReference type="SAM" id="Phobius"/>
    </source>
</evidence>
<dbReference type="RefSeq" id="WP_310028698.1">
    <property type="nucleotide sequence ID" value="NZ_JAVDVI010000023.1"/>
</dbReference>
<gene>
    <name evidence="2" type="ORF">J2X31_003567</name>
</gene>
<evidence type="ECO:0000313" key="3">
    <source>
        <dbReference type="Proteomes" id="UP001255185"/>
    </source>
</evidence>
<dbReference type="Proteomes" id="UP001255185">
    <property type="component" value="Unassembled WGS sequence"/>
</dbReference>
<protein>
    <submittedName>
        <fullName evidence="2">Uncharacterized protein</fullName>
    </submittedName>
</protein>
<organism evidence="2 3">
    <name type="scientific">Flavobacterium arsenatis</name>
    <dbReference type="NCBI Taxonomy" id="1484332"/>
    <lineage>
        <taxon>Bacteria</taxon>
        <taxon>Pseudomonadati</taxon>
        <taxon>Bacteroidota</taxon>
        <taxon>Flavobacteriia</taxon>
        <taxon>Flavobacteriales</taxon>
        <taxon>Flavobacteriaceae</taxon>
        <taxon>Flavobacterium</taxon>
    </lineage>
</organism>
<keyword evidence="1" id="KW-0812">Transmembrane</keyword>
<reference evidence="2 3" key="1">
    <citation type="submission" date="2023-07" db="EMBL/GenBank/DDBJ databases">
        <title>Sorghum-associated microbial communities from plants grown in Nebraska, USA.</title>
        <authorList>
            <person name="Schachtman D."/>
        </authorList>
    </citation>
    <scope>NUCLEOTIDE SEQUENCE [LARGE SCALE GENOMIC DNA]</scope>
    <source>
        <strain evidence="2 3">3773</strain>
    </source>
</reference>
<sequence length="212" mass="24670">MNKLSQKLLNLFLLSGIGFFVLVSLTFIVVNIWPTIWDEWNEYKKGEHLTSAKMESIKIIKNDYYSVKYADSLEQVSEHAWHDARKTDSMLSPNGAVYYELELQARHYSLQFMNLKDSIVYLKLPSYSFNPKATKAPTTIDISFNEYFPRDIIDDSLQLQLCYKDSVLSRFNSFTLRSSLDIGKGFAGRKNDEIKMISDDKKIVLYVKFKLE</sequence>
<keyword evidence="1" id="KW-1133">Transmembrane helix</keyword>
<feature type="transmembrane region" description="Helical" evidence="1">
    <location>
        <begin position="12"/>
        <end position="33"/>
    </location>
</feature>
<keyword evidence="1" id="KW-0472">Membrane</keyword>
<accession>A0ABU1TUI0</accession>
<dbReference type="EMBL" id="JAVDVI010000023">
    <property type="protein sequence ID" value="MDR6969534.1"/>
    <property type="molecule type" value="Genomic_DNA"/>
</dbReference>